<gene>
    <name evidence="1" type="ORF">ShirakiTB12_02910</name>
</gene>
<organism evidence="1 2">
    <name type="scientific">Priestia megaterium</name>
    <name type="common">Bacillus megaterium</name>
    <dbReference type="NCBI Taxonomy" id="1404"/>
    <lineage>
        <taxon>Bacteria</taxon>
        <taxon>Bacillati</taxon>
        <taxon>Bacillota</taxon>
        <taxon>Bacilli</taxon>
        <taxon>Bacillales</taxon>
        <taxon>Bacillaceae</taxon>
        <taxon>Priestia</taxon>
    </lineage>
</organism>
<dbReference type="RefSeq" id="WP_205663799.1">
    <property type="nucleotide sequence ID" value="NZ_BSYK01000001.1"/>
</dbReference>
<evidence type="ECO:0000313" key="1">
    <source>
        <dbReference type="EMBL" id="GMG71823.1"/>
    </source>
</evidence>
<dbReference type="EMBL" id="BSYK01000001">
    <property type="protein sequence ID" value="GMG71823.1"/>
    <property type="molecule type" value="Genomic_DNA"/>
</dbReference>
<dbReference type="Proteomes" id="UP001165240">
    <property type="component" value="Unassembled WGS sequence"/>
</dbReference>
<comment type="caution">
    <text evidence="1">The sequence shown here is derived from an EMBL/GenBank/DDBJ whole genome shotgun (WGS) entry which is preliminary data.</text>
</comment>
<proteinExistence type="predicted"/>
<sequence length="85" mass="10014">MLEHTPDWVRRKYEQAQKEKWEESRSRITEGVTSLMLLVDGLFNKGKGSEEILPPSYEKAMEAQQEQIIQKEENFVKGSWWKKSG</sequence>
<reference evidence="1" key="1">
    <citation type="journal article" date="2024" name="Appl Microbiol">
        <title>Effect of kuratsuki Bacillus and Priestia on Taste of Sake.</title>
        <authorList>
            <person name="Kobayashi K."/>
            <person name="Nishida H."/>
        </authorList>
    </citation>
    <scope>NUCLEOTIDE SEQUENCE</scope>
    <source>
        <strain evidence="1">B-12</strain>
    </source>
</reference>
<evidence type="ECO:0000313" key="2">
    <source>
        <dbReference type="Proteomes" id="UP001165240"/>
    </source>
</evidence>
<dbReference type="AlphaFoldDB" id="A0AAX6BDK0"/>
<name>A0AAX6BDK0_PRIMG</name>
<accession>A0AAX6BDK0</accession>
<protein>
    <submittedName>
        <fullName evidence="1">Uncharacterized protein</fullName>
    </submittedName>
</protein>